<organism evidence="1 2">
    <name type="scientific">Paraphaeosphaeria sporulosa</name>
    <dbReference type="NCBI Taxonomy" id="1460663"/>
    <lineage>
        <taxon>Eukaryota</taxon>
        <taxon>Fungi</taxon>
        <taxon>Dikarya</taxon>
        <taxon>Ascomycota</taxon>
        <taxon>Pezizomycotina</taxon>
        <taxon>Dothideomycetes</taxon>
        <taxon>Pleosporomycetidae</taxon>
        <taxon>Pleosporales</taxon>
        <taxon>Massarineae</taxon>
        <taxon>Didymosphaeriaceae</taxon>
        <taxon>Paraphaeosphaeria</taxon>
    </lineage>
</organism>
<name>A0A177CL17_9PLEO</name>
<dbReference type="InParanoid" id="A0A177CL17"/>
<proteinExistence type="predicted"/>
<dbReference type="Proteomes" id="UP000077069">
    <property type="component" value="Unassembled WGS sequence"/>
</dbReference>
<evidence type="ECO:0000313" key="1">
    <source>
        <dbReference type="EMBL" id="OAG07921.1"/>
    </source>
</evidence>
<dbReference type="RefSeq" id="XP_018038286.1">
    <property type="nucleotide sequence ID" value="XM_018184675.1"/>
</dbReference>
<dbReference type="EMBL" id="KV441550">
    <property type="protein sequence ID" value="OAG07921.1"/>
    <property type="molecule type" value="Genomic_DNA"/>
</dbReference>
<dbReference type="OrthoDB" id="10418680at2759"/>
<accession>A0A177CL17</accession>
<dbReference type="AlphaFoldDB" id="A0A177CL17"/>
<reference evidence="1 2" key="1">
    <citation type="submission" date="2016-05" db="EMBL/GenBank/DDBJ databases">
        <title>Comparative analysis of secretome profiles of manganese(II)-oxidizing ascomycete fungi.</title>
        <authorList>
            <consortium name="DOE Joint Genome Institute"/>
            <person name="Zeiner C.A."/>
            <person name="Purvine S.O."/>
            <person name="Zink E.M."/>
            <person name="Wu S."/>
            <person name="Pasa-Tolic L."/>
            <person name="Chaput D.L."/>
            <person name="Haridas S."/>
            <person name="Grigoriev I.V."/>
            <person name="Santelli C.M."/>
            <person name="Hansel C.M."/>
        </authorList>
    </citation>
    <scope>NUCLEOTIDE SEQUENCE [LARGE SCALE GENOMIC DNA]</scope>
    <source>
        <strain evidence="1 2">AP3s5-JAC2a</strain>
    </source>
</reference>
<evidence type="ECO:0000313" key="2">
    <source>
        <dbReference type="Proteomes" id="UP000077069"/>
    </source>
</evidence>
<dbReference type="GeneID" id="28768161"/>
<keyword evidence="2" id="KW-1185">Reference proteome</keyword>
<protein>
    <submittedName>
        <fullName evidence="1">Uncharacterized protein</fullName>
    </submittedName>
</protein>
<sequence length="123" mass="13465">MLNSTQPLHHTINTRFRNTRVSLPLFKMRVSTIAFILTLAAGGLAGAAIKHDDAPTVTPSGGAGHPTTTPIPKVADGRCTPCNDHMEQCMGKWPCWFYNCQPDCNHEVCEQLPDCRQGCGFHC</sequence>
<gene>
    <name evidence="1" type="ORF">CC84DRAFT_1256879</name>
</gene>